<keyword evidence="1" id="KW-0472">Membrane</keyword>
<accession>A0ABW1L779</accession>
<keyword evidence="1" id="KW-1133">Transmembrane helix</keyword>
<gene>
    <name evidence="2" type="ORF">ACFPYN_10355</name>
</gene>
<feature type="transmembrane region" description="Helical" evidence="1">
    <location>
        <begin position="31"/>
        <end position="47"/>
    </location>
</feature>
<reference evidence="3" key="1">
    <citation type="journal article" date="2019" name="Int. J. Syst. Evol. Microbiol.">
        <title>The Global Catalogue of Microorganisms (GCM) 10K type strain sequencing project: providing services to taxonomists for standard genome sequencing and annotation.</title>
        <authorList>
            <consortium name="The Broad Institute Genomics Platform"/>
            <consortium name="The Broad Institute Genome Sequencing Center for Infectious Disease"/>
            <person name="Wu L."/>
            <person name="Ma J."/>
        </authorList>
    </citation>
    <scope>NUCLEOTIDE SEQUENCE [LARGE SCALE GENOMIC DNA]</scope>
    <source>
        <strain evidence="3">CCUG 54527</strain>
    </source>
</reference>
<dbReference type="EMBL" id="JBHSRI010000018">
    <property type="protein sequence ID" value="MFC6039820.1"/>
    <property type="molecule type" value="Genomic_DNA"/>
</dbReference>
<name>A0ABW1L779_9BACL</name>
<evidence type="ECO:0000313" key="3">
    <source>
        <dbReference type="Proteomes" id="UP001596170"/>
    </source>
</evidence>
<evidence type="ECO:0000313" key="2">
    <source>
        <dbReference type="EMBL" id="MFC6039820.1"/>
    </source>
</evidence>
<keyword evidence="1" id="KW-0812">Transmembrane</keyword>
<proteinExistence type="predicted"/>
<organism evidence="2 3">
    <name type="scientific">Paenisporosarcina macmurdoensis</name>
    <dbReference type="NCBI Taxonomy" id="212659"/>
    <lineage>
        <taxon>Bacteria</taxon>
        <taxon>Bacillati</taxon>
        <taxon>Bacillota</taxon>
        <taxon>Bacilli</taxon>
        <taxon>Bacillales</taxon>
        <taxon>Caryophanaceae</taxon>
        <taxon>Paenisporosarcina</taxon>
    </lineage>
</organism>
<protein>
    <submittedName>
        <fullName evidence="2">Uncharacterized protein</fullName>
    </submittedName>
</protein>
<dbReference type="Proteomes" id="UP001596170">
    <property type="component" value="Unassembled WGS sequence"/>
</dbReference>
<comment type="caution">
    <text evidence="2">The sequence shown here is derived from an EMBL/GenBank/DDBJ whole genome shotgun (WGS) entry which is preliminary data.</text>
</comment>
<evidence type="ECO:0000256" key="1">
    <source>
        <dbReference type="SAM" id="Phobius"/>
    </source>
</evidence>
<keyword evidence="3" id="KW-1185">Reference proteome</keyword>
<dbReference type="RefSeq" id="WP_377733996.1">
    <property type="nucleotide sequence ID" value="NZ_JBHSRI010000018.1"/>
</dbReference>
<sequence>MASTLACTSSFTDVSPRYKEAVDAYYLRQKPFLLVTPFFIILLFYYYN</sequence>